<dbReference type="GO" id="GO:0016787">
    <property type="term" value="F:hydrolase activity"/>
    <property type="evidence" value="ECO:0007669"/>
    <property type="project" value="UniProtKB-KW"/>
</dbReference>
<keyword evidence="3 6" id="KW-0378">Hydrolase</keyword>
<dbReference type="AlphaFoldDB" id="A0A101T1Z1"/>
<dbReference type="InterPro" id="IPR051013">
    <property type="entry name" value="MBL_superfamily_lactonases"/>
</dbReference>
<feature type="domain" description="Metallo-beta-lactamase" evidence="5">
    <location>
        <begin position="27"/>
        <end position="256"/>
    </location>
</feature>
<reference evidence="6 7" key="1">
    <citation type="submission" date="2015-10" db="EMBL/GenBank/DDBJ databases">
        <title>Draft genome sequence of Streptomyces griseoruber DSM 40281, type strain for the species Streptomyces griseoruber.</title>
        <authorList>
            <person name="Ruckert C."/>
            <person name="Winkler A."/>
            <person name="Kalinowski J."/>
            <person name="Kampfer P."/>
            <person name="Glaeser S."/>
        </authorList>
    </citation>
    <scope>NUCLEOTIDE SEQUENCE [LARGE SCALE GENOMIC DNA]</scope>
    <source>
        <strain evidence="6 7">DSM 40281</strain>
    </source>
</reference>
<dbReference type="PANTHER" id="PTHR42978">
    <property type="entry name" value="QUORUM-QUENCHING LACTONASE YTNP-RELATED-RELATED"/>
    <property type="match status" value="1"/>
</dbReference>
<keyword evidence="7" id="KW-1185">Reference proteome</keyword>
<protein>
    <submittedName>
        <fullName evidence="6">MBL fold metallo-hydrolase</fullName>
    </submittedName>
</protein>
<evidence type="ECO:0000256" key="1">
    <source>
        <dbReference type="ARBA" id="ARBA00007749"/>
    </source>
</evidence>
<comment type="similarity">
    <text evidence="1">Belongs to the metallo-beta-lactamase superfamily.</text>
</comment>
<evidence type="ECO:0000256" key="2">
    <source>
        <dbReference type="ARBA" id="ARBA00022723"/>
    </source>
</evidence>
<keyword evidence="4" id="KW-0862">Zinc</keyword>
<dbReference type="EMBL" id="LMWW01000018">
    <property type="protein sequence ID" value="KUN84261.1"/>
    <property type="molecule type" value="Genomic_DNA"/>
</dbReference>
<accession>A0A101T1Z1</accession>
<dbReference type="PANTHER" id="PTHR42978:SF3">
    <property type="entry name" value="BLR3078 PROTEIN"/>
    <property type="match status" value="1"/>
</dbReference>
<gene>
    <name evidence="6" type="ORF">AQJ64_16005</name>
</gene>
<evidence type="ECO:0000313" key="6">
    <source>
        <dbReference type="EMBL" id="KUN84261.1"/>
    </source>
</evidence>
<comment type="caution">
    <text evidence="6">The sequence shown here is derived from an EMBL/GenBank/DDBJ whole genome shotgun (WGS) entry which is preliminary data.</text>
</comment>
<dbReference type="InterPro" id="IPR001279">
    <property type="entry name" value="Metallo-B-lactamas"/>
</dbReference>
<dbReference type="STRING" id="1943.AQJ64_16005"/>
<evidence type="ECO:0000259" key="5">
    <source>
        <dbReference type="SMART" id="SM00849"/>
    </source>
</evidence>
<dbReference type="SUPFAM" id="SSF56281">
    <property type="entry name" value="Metallo-hydrolase/oxidoreductase"/>
    <property type="match status" value="1"/>
</dbReference>
<dbReference type="GO" id="GO:0046872">
    <property type="term" value="F:metal ion binding"/>
    <property type="evidence" value="ECO:0007669"/>
    <property type="project" value="UniProtKB-KW"/>
</dbReference>
<sequence length="278" mass="30641">MKIHHLNCGSVRTIEATYDGPRSAPAVNHCLLVETGADGLVLVETGLGLGDVRDPDGALGAEWVEMARPVLDEGETAVRQVARLGYAPSDVRHIVLTHLDVDHCGGLPDFPDARVHVLAAELDAALAEGAGPRYRPAHWAHGPGWVAYDPEPGEQWFGFTAVPLKGLPAQIRLVPLGGHTEGHAGVAVQGDDRWLLHCGDAYYYHREIEESKETHPLLDVVQQRSQVHRDLRLGTQARLRELVRDHGDEVEVFCAHDPWELARYGEVRRHTRVRDTPA</sequence>
<organism evidence="6 7">
    <name type="scientific">Streptomyces griseoruber</name>
    <dbReference type="NCBI Taxonomy" id="1943"/>
    <lineage>
        <taxon>Bacteria</taxon>
        <taxon>Bacillati</taxon>
        <taxon>Actinomycetota</taxon>
        <taxon>Actinomycetes</taxon>
        <taxon>Kitasatosporales</taxon>
        <taxon>Streptomycetaceae</taxon>
        <taxon>Streptomyces</taxon>
    </lineage>
</organism>
<dbReference type="RefSeq" id="WP_055639143.1">
    <property type="nucleotide sequence ID" value="NZ_JBIRTR010000018.1"/>
</dbReference>
<evidence type="ECO:0000256" key="3">
    <source>
        <dbReference type="ARBA" id="ARBA00022801"/>
    </source>
</evidence>
<dbReference type="OrthoDB" id="3196337at2"/>
<dbReference type="Gene3D" id="3.60.15.10">
    <property type="entry name" value="Ribonuclease Z/Hydroxyacylglutathione hydrolase-like"/>
    <property type="match status" value="1"/>
</dbReference>
<name>A0A101T1Z1_9ACTN</name>
<evidence type="ECO:0000256" key="4">
    <source>
        <dbReference type="ARBA" id="ARBA00022833"/>
    </source>
</evidence>
<dbReference type="Pfam" id="PF00753">
    <property type="entry name" value="Lactamase_B"/>
    <property type="match status" value="1"/>
</dbReference>
<dbReference type="Proteomes" id="UP000052982">
    <property type="component" value="Unassembled WGS sequence"/>
</dbReference>
<keyword evidence="2" id="KW-0479">Metal-binding</keyword>
<proteinExistence type="inferred from homology"/>
<dbReference type="SMART" id="SM00849">
    <property type="entry name" value="Lactamase_B"/>
    <property type="match status" value="1"/>
</dbReference>
<dbReference type="CDD" id="cd07742">
    <property type="entry name" value="metallo-hydrolase-like_MBL-fold"/>
    <property type="match status" value="1"/>
</dbReference>
<evidence type="ECO:0000313" key="7">
    <source>
        <dbReference type="Proteomes" id="UP000052982"/>
    </source>
</evidence>
<dbReference type="InterPro" id="IPR036866">
    <property type="entry name" value="RibonucZ/Hydroxyglut_hydro"/>
</dbReference>